<accession>A0A2T2N4B9</accession>
<evidence type="ECO:0000313" key="1">
    <source>
        <dbReference type="EMBL" id="PSN60096.1"/>
    </source>
</evidence>
<sequence length="159" mass="18193">MDRQTGIRPDSRPYEENGELEKLMMPRPTLPSVICDACRILISRAVMGSINRQKPAIHRIETHMDDLKAKGCVMCQIFWLILKGNGRIIIDQVLKYQSQGLDRGFHYTEDGLTDIEEIMHTRSKVSFSILGYLEFLAQNQFTSKLISYKMHTSALACLT</sequence>
<dbReference type="Proteomes" id="UP000240883">
    <property type="component" value="Unassembled WGS sequence"/>
</dbReference>
<protein>
    <submittedName>
        <fullName evidence="1">Uncharacterized protein</fullName>
    </submittedName>
</protein>
<proteinExistence type="predicted"/>
<evidence type="ECO:0000313" key="2">
    <source>
        <dbReference type="Proteomes" id="UP000240883"/>
    </source>
</evidence>
<gene>
    <name evidence="1" type="ORF">BS50DRAFT_626367</name>
</gene>
<name>A0A2T2N4B9_CORCC</name>
<organism evidence="1 2">
    <name type="scientific">Corynespora cassiicola Philippines</name>
    <dbReference type="NCBI Taxonomy" id="1448308"/>
    <lineage>
        <taxon>Eukaryota</taxon>
        <taxon>Fungi</taxon>
        <taxon>Dikarya</taxon>
        <taxon>Ascomycota</taxon>
        <taxon>Pezizomycotina</taxon>
        <taxon>Dothideomycetes</taxon>
        <taxon>Pleosporomycetidae</taxon>
        <taxon>Pleosporales</taxon>
        <taxon>Corynesporascaceae</taxon>
        <taxon>Corynespora</taxon>
    </lineage>
</organism>
<dbReference type="AlphaFoldDB" id="A0A2T2N4B9"/>
<reference evidence="1 2" key="1">
    <citation type="journal article" date="2018" name="Front. Microbiol.">
        <title>Genome-Wide Analysis of Corynespora cassiicola Leaf Fall Disease Putative Effectors.</title>
        <authorList>
            <person name="Lopez D."/>
            <person name="Ribeiro S."/>
            <person name="Label P."/>
            <person name="Fumanal B."/>
            <person name="Venisse J.S."/>
            <person name="Kohler A."/>
            <person name="de Oliveira R.R."/>
            <person name="Labutti K."/>
            <person name="Lipzen A."/>
            <person name="Lail K."/>
            <person name="Bauer D."/>
            <person name="Ohm R.A."/>
            <person name="Barry K.W."/>
            <person name="Spatafora J."/>
            <person name="Grigoriev I.V."/>
            <person name="Martin F.M."/>
            <person name="Pujade-Renaud V."/>
        </authorList>
    </citation>
    <scope>NUCLEOTIDE SEQUENCE [LARGE SCALE GENOMIC DNA]</scope>
    <source>
        <strain evidence="1 2">Philippines</strain>
    </source>
</reference>
<dbReference type="EMBL" id="KZ678151">
    <property type="protein sequence ID" value="PSN60096.1"/>
    <property type="molecule type" value="Genomic_DNA"/>
</dbReference>
<keyword evidence="2" id="KW-1185">Reference proteome</keyword>